<sequence length="307" mass="34373">MIQSRQSHLTLLRWVLLLLVPWSFHGAYAQSATKVGPPEDSDYSVILVVGVCSFTFMGIFLAFICHCFDTEITGENPITVSCSCRGIAPEVLGTFPILIYSTIKDHKIGKGALECAVCLSEFKDCETLRLLPKCNHVFHPDCIDAWLASHVTCPVCRAKLRPDCEEVATVIPAELNAHQVLEESSLSRTELGEAEQHPEGQRNGNRGASDIHGSAGKQRQTSKSKILSNLVRSNSTGHSLVERGKDMERYTLRLPEEVRKHILVNHEGLRRSASYDVIFPREWSSRRVYKGDCEGSSKCWEQIRTMF</sequence>
<keyword evidence="2" id="KW-1185">Reference proteome</keyword>
<evidence type="ECO:0000313" key="1">
    <source>
        <dbReference type="EMBL" id="KAI4351774.1"/>
    </source>
</evidence>
<evidence type="ECO:0000313" key="2">
    <source>
        <dbReference type="Proteomes" id="UP000828941"/>
    </source>
</evidence>
<proteinExistence type="predicted"/>
<comment type="caution">
    <text evidence="1">The sequence shown here is derived from an EMBL/GenBank/DDBJ whole genome shotgun (WGS) entry which is preliminary data.</text>
</comment>
<dbReference type="EMBL" id="CM039428">
    <property type="protein sequence ID" value="KAI4351774.1"/>
    <property type="molecule type" value="Genomic_DNA"/>
</dbReference>
<reference evidence="1 2" key="1">
    <citation type="journal article" date="2022" name="DNA Res.">
        <title>Chromosomal-level genome assembly of the orchid tree Bauhinia variegata (Leguminosae; Cercidoideae) supports the allotetraploid origin hypothesis of Bauhinia.</title>
        <authorList>
            <person name="Zhong Y."/>
            <person name="Chen Y."/>
            <person name="Zheng D."/>
            <person name="Pang J."/>
            <person name="Liu Y."/>
            <person name="Luo S."/>
            <person name="Meng S."/>
            <person name="Qian L."/>
            <person name="Wei D."/>
            <person name="Dai S."/>
            <person name="Zhou R."/>
        </authorList>
    </citation>
    <scope>NUCLEOTIDE SEQUENCE [LARGE SCALE GENOMIC DNA]</scope>
    <source>
        <strain evidence="1">BV-YZ2020</strain>
    </source>
</reference>
<accession>A0ACB9PUT0</accession>
<name>A0ACB9PUT0_BAUVA</name>
<protein>
    <submittedName>
        <fullName evidence="1">Uncharacterized protein</fullName>
    </submittedName>
</protein>
<dbReference type="Proteomes" id="UP000828941">
    <property type="component" value="Chromosome 3"/>
</dbReference>
<gene>
    <name evidence="1" type="ORF">L6164_006094</name>
</gene>
<organism evidence="1 2">
    <name type="scientific">Bauhinia variegata</name>
    <name type="common">Purple orchid tree</name>
    <name type="synonym">Phanera variegata</name>
    <dbReference type="NCBI Taxonomy" id="167791"/>
    <lineage>
        <taxon>Eukaryota</taxon>
        <taxon>Viridiplantae</taxon>
        <taxon>Streptophyta</taxon>
        <taxon>Embryophyta</taxon>
        <taxon>Tracheophyta</taxon>
        <taxon>Spermatophyta</taxon>
        <taxon>Magnoliopsida</taxon>
        <taxon>eudicotyledons</taxon>
        <taxon>Gunneridae</taxon>
        <taxon>Pentapetalae</taxon>
        <taxon>rosids</taxon>
        <taxon>fabids</taxon>
        <taxon>Fabales</taxon>
        <taxon>Fabaceae</taxon>
        <taxon>Cercidoideae</taxon>
        <taxon>Cercideae</taxon>
        <taxon>Bauhiniinae</taxon>
        <taxon>Bauhinia</taxon>
    </lineage>
</organism>